<proteinExistence type="predicted"/>
<dbReference type="InterPro" id="IPR001650">
    <property type="entry name" value="Helicase_C-like"/>
</dbReference>
<evidence type="ECO:0000313" key="2">
    <source>
        <dbReference type="EMBL" id="ACZ39517.1"/>
    </source>
</evidence>
<dbReference type="Pfam" id="PF04851">
    <property type="entry name" value="ResIII"/>
    <property type="match status" value="1"/>
</dbReference>
<dbReference type="OrthoDB" id="9758243at2"/>
<dbReference type="KEGG" id="sti:Sthe_2089"/>
<dbReference type="InterPro" id="IPR006935">
    <property type="entry name" value="Helicase/UvrB_N"/>
</dbReference>
<dbReference type="STRING" id="479434.Sthe_2089"/>
<dbReference type="InterPro" id="IPR050742">
    <property type="entry name" value="Helicase_Restrict-Modif_Enz"/>
</dbReference>
<accession>D1C5W5</accession>
<dbReference type="GO" id="GO:0016787">
    <property type="term" value="F:hydrolase activity"/>
    <property type="evidence" value="ECO:0007669"/>
    <property type="project" value="InterPro"/>
</dbReference>
<dbReference type="InParanoid" id="D1C5W5"/>
<dbReference type="SMART" id="SM00487">
    <property type="entry name" value="DEXDc"/>
    <property type="match status" value="1"/>
</dbReference>
<dbReference type="CDD" id="cd18799">
    <property type="entry name" value="SF2_C_EcoAI-like"/>
    <property type="match status" value="1"/>
</dbReference>
<dbReference type="SUPFAM" id="SSF52540">
    <property type="entry name" value="P-loop containing nucleoside triphosphate hydrolases"/>
    <property type="match status" value="2"/>
</dbReference>
<dbReference type="Proteomes" id="UP000002027">
    <property type="component" value="Chromosome 1"/>
</dbReference>
<dbReference type="Gene3D" id="3.40.50.300">
    <property type="entry name" value="P-loop containing nucleotide triphosphate hydrolases"/>
    <property type="match status" value="2"/>
</dbReference>
<dbReference type="GO" id="GO:0005524">
    <property type="term" value="F:ATP binding"/>
    <property type="evidence" value="ECO:0007669"/>
    <property type="project" value="InterPro"/>
</dbReference>
<dbReference type="InterPro" id="IPR027417">
    <property type="entry name" value="P-loop_NTPase"/>
</dbReference>
<name>D1C5W5_SPHTD</name>
<keyword evidence="3" id="KW-1185">Reference proteome</keyword>
<organism evidence="2 3">
    <name type="scientific">Sphaerobacter thermophilus (strain ATCC 49802 / DSM 20745 / KCCM 41009 / NCIMB 13125 / S 6022)</name>
    <dbReference type="NCBI Taxonomy" id="479434"/>
    <lineage>
        <taxon>Bacteria</taxon>
        <taxon>Pseudomonadati</taxon>
        <taxon>Thermomicrobiota</taxon>
        <taxon>Thermomicrobia</taxon>
        <taxon>Sphaerobacterales</taxon>
        <taxon>Sphaerobacterineae</taxon>
        <taxon>Sphaerobacteraceae</taxon>
        <taxon>Sphaerobacter</taxon>
    </lineage>
</organism>
<feature type="domain" description="Helicase ATP-binding" evidence="1">
    <location>
        <begin position="196"/>
        <end position="388"/>
    </location>
</feature>
<dbReference type="PANTHER" id="PTHR47396">
    <property type="entry name" value="TYPE I RESTRICTION ENZYME ECOKI R PROTEIN"/>
    <property type="match status" value="1"/>
</dbReference>
<dbReference type="Gene3D" id="3.90.1570.30">
    <property type="match status" value="1"/>
</dbReference>
<dbReference type="InterPro" id="IPR014001">
    <property type="entry name" value="Helicase_ATP-bd"/>
</dbReference>
<dbReference type="CDD" id="cd18032">
    <property type="entry name" value="DEXHc_RE_I_III_res"/>
    <property type="match status" value="1"/>
</dbReference>
<dbReference type="EMBL" id="CP001823">
    <property type="protein sequence ID" value="ACZ39517.1"/>
    <property type="molecule type" value="Genomic_DNA"/>
</dbReference>
<dbReference type="AlphaFoldDB" id="D1C5W5"/>
<dbReference type="eggNOG" id="COG4096">
    <property type="taxonomic scope" value="Bacteria"/>
</dbReference>
<dbReference type="Pfam" id="PF00271">
    <property type="entry name" value="Helicase_C"/>
    <property type="match status" value="1"/>
</dbReference>
<dbReference type="PANTHER" id="PTHR47396:SF1">
    <property type="entry name" value="ATP-DEPENDENT HELICASE IRC3-RELATED"/>
    <property type="match status" value="1"/>
</dbReference>
<dbReference type="RefSeq" id="WP_012872563.1">
    <property type="nucleotide sequence ID" value="NC_013523.1"/>
</dbReference>
<dbReference type="InterPro" id="IPR013670">
    <property type="entry name" value="EcoEI_R_C_dom"/>
</dbReference>
<dbReference type="PROSITE" id="PS51192">
    <property type="entry name" value="HELICASE_ATP_BIND_1"/>
    <property type="match status" value="1"/>
</dbReference>
<evidence type="ECO:0000313" key="3">
    <source>
        <dbReference type="Proteomes" id="UP000002027"/>
    </source>
</evidence>
<dbReference type="Pfam" id="PF08463">
    <property type="entry name" value="EcoEI_R_C"/>
    <property type="match status" value="1"/>
</dbReference>
<protein>
    <submittedName>
        <fullName evidence="2">Type III restriction protein res subunit</fullName>
    </submittedName>
</protein>
<dbReference type="GO" id="GO:0003677">
    <property type="term" value="F:DNA binding"/>
    <property type="evidence" value="ECO:0007669"/>
    <property type="project" value="InterPro"/>
</dbReference>
<dbReference type="REBASE" id="22975">
    <property type="entry name" value="Sth20745IIP"/>
</dbReference>
<dbReference type="GO" id="GO:0005829">
    <property type="term" value="C:cytosol"/>
    <property type="evidence" value="ECO:0007669"/>
    <property type="project" value="TreeGrafter"/>
</dbReference>
<dbReference type="GO" id="GO:0006304">
    <property type="term" value="P:DNA modification"/>
    <property type="evidence" value="ECO:0007669"/>
    <property type="project" value="InterPro"/>
</dbReference>
<gene>
    <name evidence="2" type="ordered locus">Sthe_2089</name>
</gene>
<dbReference type="HOGENOM" id="CLU_007363_1_0_0"/>
<reference evidence="2 3" key="2">
    <citation type="journal article" date="2010" name="Stand. Genomic Sci.">
        <title>Complete genome sequence of Desulfohalobium retbaense type strain (HR(100)).</title>
        <authorList>
            <person name="Spring S."/>
            <person name="Nolan M."/>
            <person name="Lapidus A."/>
            <person name="Glavina Del Rio T."/>
            <person name="Copeland A."/>
            <person name="Tice H."/>
            <person name="Cheng J.F."/>
            <person name="Lucas S."/>
            <person name="Land M."/>
            <person name="Chen F."/>
            <person name="Bruce D."/>
            <person name="Goodwin L."/>
            <person name="Pitluck S."/>
            <person name="Ivanova N."/>
            <person name="Mavromatis K."/>
            <person name="Mikhailova N."/>
            <person name="Pati A."/>
            <person name="Chen A."/>
            <person name="Palaniappan K."/>
            <person name="Hauser L."/>
            <person name="Chang Y.J."/>
            <person name="Jeffries C.D."/>
            <person name="Munk C."/>
            <person name="Kiss H."/>
            <person name="Chain P."/>
            <person name="Han C."/>
            <person name="Brettin T."/>
            <person name="Detter J.C."/>
            <person name="Schuler E."/>
            <person name="Goker M."/>
            <person name="Rohde M."/>
            <person name="Bristow J."/>
            <person name="Eisen J.A."/>
            <person name="Markowitz V."/>
            <person name="Hugenholtz P."/>
            <person name="Kyrpides N.C."/>
            <person name="Klenk H.P."/>
        </authorList>
    </citation>
    <scope>NUCLEOTIDE SEQUENCE [LARGE SCALE GENOMIC DNA]</scope>
    <source>
        <strain evidence="3">ATCC 49802 / DSM 20745 / S 6022</strain>
    </source>
</reference>
<evidence type="ECO:0000259" key="1">
    <source>
        <dbReference type="PROSITE" id="PS51192"/>
    </source>
</evidence>
<reference evidence="3" key="1">
    <citation type="submission" date="2009-11" db="EMBL/GenBank/DDBJ databases">
        <title>The complete chromosome 1 of Sphaerobacter thermophilus DSM 20745.</title>
        <authorList>
            <person name="Lucas S."/>
            <person name="Copeland A."/>
            <person name="Lapidus A."/>
            <person name="Glavina del Rio T."/>
            <person name="Dalin E."/>
            <person name="Tice H."/>
            <person name="Bruce D."/>
            <person name="Goodwin L."/>
            <person name="Pitluck S."/>
            <person name="Kyrpides N."/>
            <person name="Mavromatis K."/>
            <person name="Ivanova N."/>
            <person name="Mikhailova N."/>
            <person name="LaButti K.M."/>
            <person name="Clum A."/>
            <person name="Sun H.I."/>
            <person name="Brettin T."/>
            <person name="Detter J.C."/>
            <person name="Han C."/>
            <person name="Larimer F."/>
            <person name="Land M."/>
            <person name="Hauser L."/>
            <person name="Markowitz V."/>
            <person name="Cheng J.F."/>
            <person name="Hugenholtz P."/>
            <person name="Woyke T."/>
            <person name="Wu D."/>
            <person name="Steenblock K."/>
            <person name="Schneider S."/>
            <person name="Pukall R."/>
            <person name="Goeker M."/>
            <person name="Klenk H.P."/>
            <person name="Eisen J.A."/>
        </authorList>
    </citation>
    <scope>NUCLEOTIDE SEQUENCE [LARGE SCALE GENOMIC DNA]</scope>
    <source>
        <strain evidence="3">ATCC 49802 / DSM 20745 / S 6022</strain>
    </source>
</reference>
<sequence length="947" mass="107227">MPTPETRARADIDAALDKAGWAVQDRYAVNLAAARGVAVREVPLKPGHGVADYLLFVDGLAVGVIEAKRVGTTLTGVEPQTAKYGAGLPDYLDTLVKPLPFLYQSTSIETRFTNGLDPEPRSRRVFSFHRPETLAAWISGTPPAQAAVASPILRAAEDPARYQAVTTLRARLQKMPRLDPGRLWPAQEQAVRNLERSLADDRPRALIQMTMGSGKTYTAITAIYRLIKYADAQRILFLVDRANLGTQAKKEFDAYVPPDDRRTFTQLYNVQHLKTNRIDPTARVVITTIQRLYSILKGEPELDPSLEEGSHFDTASGLVPEPVPVVYNPDVPIETFDFIVIDECHRSIYNLWRQVLEYFDAYLIGLTATPSKQTFGFFNQNLVMEYSYPQAVADGVNVDHDIYRIRTRITESGSTIEAGMYVEKRDRLTRAARWEQLDEDLAYDAADLDRAVVAPDQIRTVIRTFRDRLFTEIFPGRSHVPKTLIYAKDDAHAEEIVQIVREEFGKGNDFCQKITYKTTGVRPEDLIQSFRISYNPRIAVTVDMIATGTDIKPIEIVMFMRAVKSRTFFEQMKGRGVRVIDETEFKAVTPDAERKTRFVLIDCVGVTERMLSDSPPLERAPTVSFETLLQRVAFGSLDRDLLSSLASRLARLDRQLGAPDKARLAECAGGHTLQDIARGIIDALDPDRQVEAARTMFGLPPGEDPTPEQLEQATRELLRQAAAPIATNPDLREQLVSLRRHYEQTIDVVSKDSLLEAGFDAQARERARELTTSFEQFIIEHKDEITALQVLYSRPYGQRLRFADIKALADAIQAPPRQWTTDRLWQAYETLDKSRVRGSGMRRLTDVVSLVRFALHQEEELIPFEEQVEARFDAWLAQQAALGREFTEEQRRWLEWIRDHIVASYTIELDAFDYAPFAQHGGLGRFYQLFGSDWRTLLDELNEVLAA</sequence>